<gene>
    <name evidence="2" type="ORF">I2501_10890</name>
</gene>
<keyword evidence="3" id="KW-1185">Reference proteome</keyword>
<feature type="chain" id="PRO_5036943562" description="Secreted protein" evidence="1">
    <location>
        <begin position="27"/>
        <end position="137"/>
    </location>
</feature>
<proteinExistence type="predicted"/>
<evidence type="ECO:0008006" key="4">
    <source>
        <dbReference type="Google" id="ProtNLM"/>
    </source>
</evidence>
<evidence type="ECO:0000313" key="3">
    <source>
        <dbReference type="Proteomes" id="UP000657385"/>
    </source>
</evidence>
<name>A0A931FBC7_9ACTN</name>
<reference evidence="2" key="1">
    <citation type="submission" date="2020-11" db="EMBL/GenBank/DDBJ databases">
        <title>Isolation and identification of active actinomycetes.</title>
        <authorList>
            <person name="Yu B."/>
        </authorList>
    </citation>
    <scope>NUCLEOTIDE SEQUENCE</scope>
    <source>
        <strain evidence="2">NEAU-YB345</strain>
    </source>
</reference>
<feature type="signal peptide" evidence="1">
    <location>
        <begin position="1"/>
        <end position="26"/>
    </location>
</feature>
<dbReference type="RefSeq" id="WP_196193721.1">
    <property type="nucleotide sequence ID" value="NZ_JADPRT010000004.1"/>
</dbReference>
<evidence type="ECO:0000256" key="1">
    <source>
        <dbReference type="SAM" id="SignalP"/>
    </source>
</evidence>
<sequence>MRSVRVLAAAGLTAGLVALPVSSAFAATTTAPAHHHPAAACIKAVKELDKAKDDLKKALKSDKDWAIAKAKREVARAWDRVEDACCLGHRDHRGHVEAGLGGTQSGTDNGALAGGAAAVAAAGVGGTALLRRRNLGR</sequence>
<comment type="caution">
    <text evidence="2">The sequence shown here is derived from an EMBL/GenBank/DDBJ whole genome shotgun (WGS) entry which is preliminary data.</text>
</comment>
<evidence type="ECO:0000313" key="2">
    <source>
        <dbReference type="EMBL" id="MBF9068537.1"/>
    </source>
</evidence>
<dbReference type="AlphaFoldDB" id="A0A931FBC7"/>
<keyword evidence="1" id="KW-0732">Signal</keyword>
<dbReference type="EMBL" id="JADPRT010000004">
    <property type="protein sequence ID" value="MBF9068537.1"/>
    <property type="molecule type" value="Genomic_DNA"/>
</dbReference>
<dbReference type="Proteomes" id="UP000657385">
    <property type="component" value="Unassembled WGS sequence"/>
</dbReference>
<organism evidence="2 3">
    <name type="scientific">Streptacidiphilus fuscans</name>
    <dbReference type="NCBI Taxonomy" id="2789292"/>
    <lineage>
        <taxon>Bacteria</taxon>
        <taxon>Bacillati</taxon>
        <taxon>Actinomycetota</taxon>
        <taxon>Actinomycetes</taxon>
        <taxon>Kitasatosporales</taxon>
        <taxon>Streptomycetaceae</taxon>
        <taxon>Streptacidiphilus</taxon>
    </lineage>
</organism>
<accession>A0A931FBC7</accession>
<protein>
    <recommendedName>
        <fullName evidence="4">Secreted protein</fullName>
    </recommendedName>
</protein>